<reference evidence="8 9" key="2">
    <citation type="submission" date="2019-05" db="EMBL/GenBank/DDBJ databases">
        <authorList>
            <person name="Suflita J.M."/>
            <person name="Marks C.R."/>
        </authorList>
    </citation>
    <scope>NUCLEOTIDE SEQUENCE [LARGE SCALE GENOMIC DNA]</scope>
    <source>
        <strain evidence="8 9">ALDC</strain>
    </source>
</reference>
<feature type="transmembrane region" description="Helical" evidence="6">
    <location>
        <begin position="122"/>
        <end position="145"/>
    </location>
</feature>
<keyword evidence="3 6" id="KW-0812">Transmembrane</keyword>
<evidence type="ECO:0000256" key="2">
    <source>
        <dbReference type="ARBA" id="ARBA00022475"/>
    </source>
</evidence>
<dbReference type="KEGG" id="dax:FDQ92_12810"/>
<gene>
    <name evidence="8" type="ORF">FDQ92_12810</name>
</gene>
<dbReference type="EMBL" id="CP040098">
    <property type="protein sequence ID" value="QCQ22971.1"/>
    <property type="molecule type" value="Genomic_DNA"/>
</dbReference>
<keyword evidence="9" id="KW-1185">Reference proteome</keyword>
<keyword evidence="2" id="KW-1003">Cell membrane</keyword>
<name>A0A4V1ERV6_9BACT</name>
<dbReference type="Proteomes" id="UP000298602">
    <property type="component" value="Chromosome"/>
</dbReference>
<feature type="transmembrane region" description="Helical" evidence="6">
    <location>
        <begin position="6"/>
        <end position="25"/>
    </location>
</feature>
<sequence>MIAIAILAFTSIVLVAVGLFCYLHSQQALRERQRRIEGREPGTWESSHSRGTPFLNVFEFLAKLTTPKKPEELSRTRKILLKAGYRTPHVTAVFYGGKALGAIAFFLFFTFMRLTFLKELSYLQTMVFSISASVIGLFVPDLWIYRKISKRREKILEGLPDVLDLLVICMEAGLGLNMAIKRVGEEIELANPVLSEEFNQIHLELMAGSSREDAMKGFASRTELEEVSSLVTLLIQTERFGTSIAQALRVHADALRTRRRQKAEELAAKMTVKMTFPLILFILPALLLVVVGPGIIKVFRVLLPTMRGG</sequence>
<comment type="subcellular location">
    <subcellularLocation>
        <location evidence="1">Cell membrane</location>
        <topology evidence="1">Multi-pass membrane protein</topology>
    </subcellularLocation>
</comment>
<accession>A0A4V1ERV6</accession>
<evidence type="ECO:0000313" key="9">
    <source>
        <dbReference type="Proteomes" id="UP000298602"/>
    </source>
</evidence>
<evidence type="ECO:0000256" key="6">
    <source>
        <dbReference type="SAM" id="Phobius"/>
    </source>
</evidence>
<dbReference type="GO" id="GO:0005886">
    <property type="term" value="C:plasma membrane"/>
    <property type="evidence" value="ECO:0007669"/>
    <property type="project" value="UniProtKB-SubCell"/>
</dbReference>
<organism evidence="8 9">
    <name type="scientific">Desulfoglaeba alkanexedens ALDC</name>
    <dbReference type="NCBI Taxonomy" id="980445"/>
    <lineage>
        <taxon>Bacteria</taxon>
        <taxon>Pseudomonadati</taxon>
        <taxon>Thermodesulfobacteriota</taxon>
        <taxon>Syntrophobacteria</taxon>
        <taxon>Syntrophobacterales</taxon>
        <taxon>Syntrophobacteraceae</taxon>
        <taxon>Desulfoglaeba</taxon>
    </lineage>
</organism>
<feature type="domain" description="Type II secretion system protein GspF" evidence="7">
    <location>
        <begin position="163"/>
        <end position="291"/>
    </location>
</feature>
<evidence type="ECO:0000256" key="3">
    <source>
        <dbReference type="ARBA" id="ARBA00022692"/>
    </source>
</evidence>
<reference evidence="8 9" key="1">
    <citation type="submission" date="2019-05" db="EMBL/GenBank/DDBJ databases">
        <title>The Complete Genome Sequence of the n-alkane-degrading Desulfoglaeba alkanexedens ALDC reveals multiple alkylsuccinate synthase gene clusters.</title>
        <authorList>
            <person name="Callaghan A.V."/>
            <person name="Davidova I.A."/>
            <person name="Duncan K.E."/>
            <person name="Morris B."/>
            <person name="McInerney M.J."/>
        </authorList>
    </citation>
    <scope>NUCLEOTIDE SEQUENCE [LARGE SCALE GENOMIC DNA]</scope>
    <source>
        <strain evidence="8 9">ALDC</strain>
    </source>
</reference>
<evidence type="ECO:0000259" key="7">
    <source>
        <dbReference type="Pfam" id="PF00482"/>
    </source>
</evidence>
<evidence type="ECO:0000313" key="8">
    <source>
        <dbReference type="EMBL" id="QCQ22971.1"/>
    </source>
</evidence>
<feature type="transmembrane region" description="Helical" evidence="6">
    <location>
        <begin position="92"/>
        <end position="116"/>
    </location>
</feature>
<keyword evidence="4 6" id="KW-1133">Transmembrane helix</keyword>
<proteinExistence type="predicted"/>
<keyword evidence="5 6" id="KW-0472">Membrane</keyword>
<dbReference type="AlphaFoldDB" id="A0A4V1ERV6"/>
<dbReference type="PANTHER" id="PTHR35007">
    <property type="entry name" value="INTEGRAL MEMBRANE PROTEIN-RELATED"/>
    <property type="match status" value="1"/>
</dbReference>
<dbReference type="RefSeq" id="WP_137425254.1">
    <property type="nucleotide sequence ID" value="NZ_CP040098.1"/>
</dbReference>
<feature type="transmembrane region" description="Helical" evidence="6">
    <location>
        <begin position="278"/>
        <end position="299"/>
    </location>
</feature>
<evidence type="ECO:0000256" key="1">
    <source>
        <dbReference type="ARBA" id="ARBA00004651"/>
    </source>
</evidence>
<dbReference type="InterPro" id="IPR018076">
    <property type="entry name" value="T2SS_GspF_dom"/>
</dbReference>
<dbReference type="OrthoDB" id="9810662at2"/>
<dbReference type="Pfam" id="PF00482">
    <property type="entry name" value="T2SSF"/>
    <property type="match status" value="1"/>
</dbReference>
<dbReference type="PANTHER" id="PTHR35007:SF2">
    <property type="entry name" value="PILUS ASSEMBLE PROTEIN"/>
    <property type="match status" value="1"/>
</dbReference>
<protein>
    <submittedName>
        <fullName evidence="8">Type II secretion system F family protein</fullName>
    </submittedName>
</protein>
<evidence type="ECO:0000256" key="5">
    <source>
        <dbReference type="ARBA" id="ARBA00023136"/>
    </source>
</evidence>
<evidence type="ECO:0000256" key="4">
    <source>
        <dbReference type="ARBA" id="ARBA00022989"/>
    </source>
</evidence>